<keyword evidence="1" id="KW-0812">Transmembrane</keyword>
<dbReference type="EMBL" id="JARBHA010000017">
    <property type="protein sequence ID" value="KAJ9677973.1"/>
    <property type="molecule type" value="Genomic_DNA"/>
</dbReference>
<evidence type="ECO:0000313" key="2">
    <source>
        <dbReference type="EMBL" id="KAJ9677973.1"/>
    </source>
</evidence>
<keyword evidence="3" id="KW-1185">Reference proteome</keyword>
<feature type="transmembrane region" description="Helical" evidence="1">
    <location>
        <begin position="27"/>
        <end position="49"/>
    </location>
</feature>
<dbReference type="Proteomes" id="UP001168098">
    <property type="component" value="Unassembled WGS sequence"/>
</dbReference>
<keyword evidence="1" id="KW-0472">Membrane</keyword>
<evidence type="ECO:0000256" key="1">
    <source>
        <dbReference type="SAM" id="Phobius"/>
    </source>
</evidence>
<organism evidence="2 3">
    <name type="scientific">Vitis rotundifolia</name>
    <name type="common">Muscadine grape</name>
    <dbReference type="NCBI Taxonomy" id="103349"/>
    <lineage>
        <taxon>Eukaryota</taxon>
        <taxon>Viridiplantae</taxon>
        <taxon>Streptophyta</taxon>
        <taxon>Embryophyta</taxon>
        <taxon>Tracheophyta</taxon>
        <taxon>Spermatophyta</taxon>
        <taxon>Magnoliopsida</taxon>
        <taxon>eudicotyledons</taxon>
        <taxon>Gunneridae</taxon>
        <taxon>Pentapetalae</taxon>
        <taxon>rosids</taxon>
        <taxon>Vitales</taxon>
        <taxon>Vitaceae</taxon>
        <taxon>Viteae</taxon>
        <taxon>Vitis</taxon>
    </lineage>
</organism>
<comment type="caution">
    <text evidence="2">The sequence shown here is derived from an EMBL/GenBank/DDBJ whole genome shotgun (WGS) entry which is preliminary data.</text>
</comment>
<protein>
    <submittedName>
        <fullName evidence="2">Uncharacterized protein</fullName>
    </submittedName>
</protein>
<name>A0AA38YWG3_VITRO</name>
<gene>
    <name evidence="2" type="ORF">PVL29_022760</name>
</gene>
<accession>A0AA38YWG3</accession>
<dbReference type="AlphaFoldDB" id="A0AA38YWG3"/>
<proteinExistence type="predicted"/>
<reference evidence="2 3" key="1">
    <citation type="journal article" date="2023" name="BMC Biotechnol.">
        <title>Vitis rotundifolia cv Carlos genome sequencing.</title>
        <authorList>
            <person name="Huff M."/>
            <person name="Hulse-Kemp A."/>
            <person name="Scheffler B."/>
            <person name="Youngblood R."/>
            <person name="Simpson S."/>
            <person name="Babiker E."/>
            <person name="Staton M."/>
        </authorList>
    </citation>
    <scope>NUCLEOTIDE SEQUENCE [LARGE SCALE GENOMIC DNA]</scope>
    <source>
        <tissue evidence="2">Leaf</tissue>
    </source>
</reference>
<evidence type="ECO:0000313" key="3">
    <source>
        <dbReference type="Proteomes" id="UP001168098"/>
    </source>
</evidence>
<sequence>MELLHPPEDCNVSSSMSSLFKFVQLKILLIAVVYYSGMISALTVGMVRMDITMAVILRKVLHMEMLIGLVNLAMEVEMSIYQVRLQAEGSL</sequence>
<keyword evidence="1" id="KW-1133">Transmembrane helix</keyword>